<protein>
    <submittedName>
        <fullName evidence="2">Uncharacterized protein</fullName>
    </submittedName>
</protein>
<accession>A0ABD0XQA9</accession>
<name>A0ABD0XQA9_UMBPY</name>
<comment type="caution">
    <text evidence="2">The sequence shown here is derived from an EMBL/GenBank/DDBJ whole genome shotgun (WGS) entry which is preliminary data.</text>
</comment>
<reference evidence="2 3" key="1">
    <citation type="submission" date="2024-06" db="EMBL/GenBank/DDBJ databases">
        <authorList>
            <person name="Pan Q."/>
            <person name="Wen M."/>
            <person name="Jouanno E."/>
            <person name="Zahm M."/>
            <person name="Klopp C."/>
            <person name="Cabau C."/>
            <person name="Louis A."/>
            <person name="Berthelot C."/>
            <person name="Parey E."/>
            <person name="Roest Crollius H."/>
            <person name="Montfort J."/>
            <person name="Robinson-Rechavi M."/>
            <person name="Bouchez O."/>
            <person name="Lampietro C."/>
            <person name="Lopez Roques C."/>
            <person name="Donnadieu C."/>
            <person name="Postlethwait J."/>
            <person name="Bobe J."/>
            <person name="Verreycken H."/>
            <person name="Guiguen Y."/>
        </authorList>
    </citation>
    <scope>NUCLEOTIDE SEQUENCE [LARGE SCALE GENOMIC DNA]</scope>
    <source>
        <strain evidence="2">Up_M1</strain>
        <tissue evidence="2">Testis</tissue>
    </source>
</reference>
<evidence type="ECO:0000313" key="2">
    <source>
        <dbReference type="EMBL" id="KAL1022542.1"/>
    </source>
</evidence>
<organism evidence="2 3">
    <name type="scientific">Umbra pygmaea</name>
    <name type="common">Eastern mudminnow</name>
    <dbReference type="NCBI Taxonomy" id="75934"/>
    <lineage>
        <taxon>Eukaryota</taxon>
        <taxon>Metazoa</taxon>
        <taxon>Chordata</taxon>
        <taxon>Craniata</taxon>
        <taxon>Vertebrata</taxon>
        <taxon>Euteleostomi</taxon>
        <taxon>Actinopterygii</taxon>
        <taxon>Neopterygii</taxon>
        <taxon>Teleostei</taxon>
        <taxon>Protacanthopterygii</taxon>
        <taxon>Esociformes</taxon>
        <taxon>Umbridae</taxon>
        <taxon>Umbra</taxon>
    </lineage>
</organism>
<evidence type="ECO:0000313" key="3">
    <source>
        <dbReference type="Proteomes" id="UP001557470"/>
    </source>
</evidence>
<keyword evidence="3" id="KW-1185">Reference proteome</keyword>
<dbReference type="EMBL" id="JAGEUA010000001">
    <property type="protein sequence ID" value="KAL1022542.1"/>
    <property type="molecule type" value="Genomic_DNA"/>
</dbReference>
<proteinExistence type="predicted"/>
<evidence type="ECO:0000256" key="1">
    <source>
        <dbReference type="SAM" id="MobiDB-lite"/>
    </source>
</evidence>
<feature type="region of interest" description="Disordered" evidence="1">
    <location>
        <begin position="77"/>
        <end position="121"/>
    </location>
</feature>
<gene>
    <name evidence="2" type="ORF">UPYG_G00029070</name>
</gene>
<dbReference type="AlphaFoldDB" id="A0ABD0XQA9"/>
<dbReference type="Proteomes" id="UP001557470">
    <property type="component" value="Unassembled WGS sequence"/>
</dbReference>
<feature type="compositionally biased region" description="Polar residues" evidence="1">
    <location>
        <begin position="78"/>
        <end position="88"/>
    </location>
</feature>
<sequence>MTFSVVSFPEEGDCVAVVPRLWLKGGLCYWPPHSITSRKSFILEKFVRSCSPPGDTWEAVPYELIKHADTWEAARVYSQRSENGSSVETTDDEVTRKRRRMANPKYQAADFGDSDGEVPSRTSRVLDVPHVPEFAGPLPPQGHTSTPQHPVDCSPGGWATPSSPRQDRAVLPGNRAWIAALEVLGHSQYSPARERYSPATERYSLATERYSLATERYSLATERYSLATERYSLATERYSPAPSGVPEYLAKIKRQTEEIVHLRAQLALQSVSDKRQTEEIVNLRDQLALQSGPGNSLLRHMGTMSEELRSVSNQVATVLACVQANGPVGSCCSLMFRVFSSPWTTWKTYII</sequence>